<dbReference type="Gene3D" id="3.40.50.720">
    <property type="entry name" value="NAD(P)-binding Rossmann-like Domain"/>
    <property type="match status" value="1"/>
</dbReference>
<dbReference type="InterPro" id="IPR020843">
    <property type="entry name" value="ER"/>
</dbReference>
<dbReference type="PANTHER" id="PTHR42683">
    <property type="entry name" value="ALDEHYDE REDUCTASE"/>
    <property type="match status" value="1"/>
</dbReference>
<dbReference type="EMBL" id="KI674827">
    <property type="protein sequence ID" value="ETL32554.1"/>
    <property type="molecule type" value="Genomic_DNA"/>
</dbReference>
<dbReference type="InterPro" id="IPR002328">
    <property type="entry name" value="ADH_Zn_CS"/>
</dbReference>
<keyword evidence="3 5" id="KW-0862">Zinc</keyword>
<comment type="cofactor">
    <cofactor evidence="1 5">
        <name>Zn(2+)</name>
        <dbReference type="ChEBI" id="CHEBI:29105"/>
    </cofactor>
</comment>
<feature type="domain" description="Enoyl reductase (ER)" evidence="6">
    <location>
        <begin position="20"/>
        <end position="351"/>
    </location>
</feature>
<gene>
    <name evidence="7" type="ORF">L916_14882</name>
</gene>
<dbReference type="InterPro" id="IPR013154">
    <property type="entry name" value="ADH-like_N"/>
</dbReference>
<reference evidence="7" key="1">
    <citation type="submission" date="2013-11" db="EMBL/GenBank/DDBJ databases">
        <title>The Genome Sequence of Phytophthora parasitica CJ05E6.</title>
        <authorList>
            <consortium name="The Broad Institute Genomics Platform"/>
            <person name="Russ C."/>
            <person name="Tyler B."/>
            <person name="Panabieres F."/>
            <person name="Shan W."/>
            <person name="Tripathy S."/>
            <person name="Grunwald N."/>
            <person name="Machado M."/>
            <person name="Johnson C.S."/>
            <person name="Arredondo F."/>
            <person name="Hong C."/>
            <person name="Coffey M."/>
            <person name="Young S.K."/>
            <person name="Zeng Q."/>
            <person name="Gargeya S."/>
            <person name="Fitzgerald M."/>
            <person name="Abouelleil A."/>
            <person name="Alvarado L."/>
            <person name="Chapman S.B."/>
            <person name="Gainer-Dewar J."/>
            <person name="Goldberg J."/>
            <person name="Griggs A."/>
            <person name="Gujja S."/>
            <person name="Hansen M."/>
            <person name="Howarth C."/>
            <person name="Imamovic A."/>
            <person name="Ireland A."/>
            <person name="Larimer J."/>
            <person name="McCowan C."/>
            <person name="Murphy C."/>
            <person name="Pearson M."/>
            <person name="Poon T.W."/>
            <person name="Priest M."/>
            <person name="Roberts A."/>
            <person name="Saif S."/>
            <person name="Shea T."/>
            <person name="Sykes S."/>
            <person name="Wortman J."/>
            <person name="Nusbaum C."/>
            <person name="Birren B."/>
        </authorList>
    </citation>
    <scope>NUCLEOTIDE SEQUENCE [LARGE SCALE GENOMIC DNA]</scope>
    <source>
        <strain evidence="7">CJ05E6</strain>
    </source>
</reference>
<dbReference type="PROSITE" id="PS00059">
    <property type="entry name" value="ADH_ZINC"/>
    <property type="match status" value="1"/>
</dbReference>
<keyword evidence="2 5" id="KW-0479">Metal-binding</keyword>
<dbReference type="SMART" id="SM00829">
    <property type="entry name" value="PKS_ER"/>
    <property type="match status" value="1"/>
</dbReference>
<dbReference type="FunFam" id="3.40.50.720:FF:000022">
    <property type="entry name" value="Cinnamyl alcohol dehydrogenase"/>
    <property type="match status" value="1"/>
</dbReference>
<dbReference type="SUPFAM" id="SSF51735">
    <property type="entry name" value="NAD(P)-binding Rossmann-fold domains"/>
    <property type="match status" value="1"/>
</dbReference>
<dbReference type="GO" id="GO:0008270">
    <property type="term" value="F:zinc ion binding"/>
    <property type="evidence" value="ECO:0007669"/>
    <property type="project" value="InterPro"/>
</dbReference>
<dbReference type="GO" id="GO:0016616">
    <property type="term" value="F:oxidoreductase activity, acting on the CH-OH group of donors, NAD or NADP as acceptor"/>
    <property type="evidence" value="ECO:0007669"/>
    <property type="project" value="InterPro"/>
</dbReference>
<evidence type="ECO:0000256" key="2">
    <source>
        <dbReference type="ARBA" id="ARBA00022723"/>
    </source>
</evidence>
<dbReference type="CDD" id="cd05283">
    <property type="entry name" value="CAD1"/>
    <property type="match status" value="1"/>
</dbReference>
<protein>
    <recommendedName>
        <fullName evidence="6">Enoyl reductase (ER) domain-containing protein</fullName>
    </recommendedName>
</protein>
<name>W2IE65_PHYNI</name>
<evidence type="ECO:0000256" key="4">
    <source>
        <dbReference type="ARBA" id="ARBA00023002"/>
    </source>
</evidence>
<dbReference type="Pfam" id="PF08240">
    <property type="entry name" value="ADH_N"/>
    <property type="match status" value="1"/>
</dbReference>
<dbReference type="Pfam" id="PF00107">
    <property type="entry name" value="ADH_zinc_N"/>
    <property type="match status" value="1"/>
</dbReference>
<accession>W2IE65</accession>
<dbReference type="InterPro" id="IPR047109">
    <property type="entry name" value="CAD-like"/>
</dbReference>
<evidence type="ECO:0000256" key="5">
    <source>
        <dbReference type="RuleBase" id="RU361277"/>
    </source>
</evidence>
<comment type="similarity">
    <text evidence="5">Belongs to the zinc-containing alcohol dehydrogenase family.</text>
</comment>
<dbReference type="Proteomes" id="UP000053864">
    <property type="component" value="Unassembled WGS sequence"/>
</dbReference>
<dbReference type="VEuPathDB" id="FungiDB:PPTG_04506"/>
<dbReference type="InterPro" id="IPR036291">
    <property type="entry name" value="NAD(P)-bd_dom_sf"/>
</dbReference>
<organism evidence="7">
    <name type="scientific">Phytophthora nicotianae</name>
    <name type="common">Potato buckeye rot agent</name>
    <name type="synonym">Phytophthora parasitica</name>
    <dbReference type="NCBI Taxonomy" id="4792"/>
    <lineage>
        <taxon>Eukaryota</taxon>
        <taxon>Sar</taxon>
        <taxon>Stramenopiles</taxon>
        <taxon>Oomycota</taxon>
        <taxon>Peronosporomycetes</taxon>
        <taxon>Peronosporales</taxon>
        <taxon>Peronosporaceae</taxon>
        <taxon>Phytophthora</taxon>
    </lineage>
</organism>
<evidence type="ECO:0000259" key="6">
    <source>
        <dbReference type="SMART" id="SM00829"/>
    </source>
</evidence>
<dbReference type="SUPFAM" id="SSF50129">
    <property type="entry name" value="GroES-like"/>
    <property type="match status" value="1"/>
</dbReference>
<evidence type="ECO:0000313" key="7">
    <source>
        <dbReference type="EMBL" id="ETL32554.1"/>
    </source>
</evidence>
<dbReference type="Gene3D" id="3.90.180.10">
    <property type="entry name" value="Medium-chain alcohol dehydrogenases, catalytic domain"/>
    <property type="match status" value="1"/>
</dbReference>
<evidence type="ECO:0000256" key="3">
    <source>
        <dbReference type="ARBA" id="ARBA00022833"/>
    </source>
</evidence>
<dbReference type="AlphaFoldDB" id="W2IE65"/>
<dbReference type="InterPro" id="IPR011032">
    <property type="entry name" value="GroES-like_sf"/>
</dbReference>
<dbReference type="InterPro" id="IPR013149">
    <property type="entry name" value="ADH-like_C"/>
</dbReference>
<keyword evidence="4" id="KW-0560">Oxidoreductase</keyword>
<proteinExistence type="inferred from homology"/>
<sequence>MSTTFGPRTINAYAAFKAGGTLNPWQYQSRPLGDEDVEVKISHCGICGGDIHALHNDSAPFPCVVGHEIIGEVTQAGPAVKRLAVGDRVGVGFNAWACLNKDQARPCRECESGNDAYCKRAVFTSNSKYEDGHQSFGGFADYIRVSSNYAFPIPENIPSDAAAPLMCAGSAVYSPLKREGVKAGDRVGVVGIGGLGHLALQFIRALDATPIAFSTSSKKEEEARTLGAAEFYNLDNPEDVKKAAGSVDLLLVTVAASGLPYNTYLSMVRKLGTLVVLGVPNDDIRFKPMFLVGNGVRIVGNLVGSIEDVADTLKLAAEKNVRPIVENLLMEQVNEGIARVQGGKARYRVVLENCGWPQKELR</sequence>
<evidence type="ECO:0000256" key="1">
    <source>
        <dbReference type="ARBA" id="ARBA00001947"/>
    </source>
</evidence>